<dbReference type="Proteomes" id="UP000473885">
    <property type="component" value="Unassembled WGS sequence"/>
</dbReference>
<protein>
    <submittedName>
        <fullName evidence="1">DUF1292 domain-containing protein</fullName>
    </submittedName>
</protein>
<sequence length="126" mass="14210">MKDEMNKCGCGCDEELEQETCGCCSDEHSEGCGCSSDDHDESCGCCGGHDAEEGIFVDLQDEEGNEVTCQVIDEFDYEEKTYALVQNPNNNSVYLFREEIDGEEVQLINPVDDEFEKVTKYYENLE</sequence>
<dbReference type="Pfam" id="PF06949">
    <property type="entry name" value="DUF1292"/>
    <property type="match status" value="1"/>
</dbReference>
<comment type="caution">
    <text evidence="1">The sequence shown here is derived from an EMBL/GenBank/DDBJ whole genome shotgun (WGS) entry which is preliminary data.</text>
</comment>
<evidence type="ECO:0000313" key="1">
    <source>
        <dbReference type="EMBL" id="NEZ45844.1"/>
    </source>
</evidence>
<dbReference type="AlphaFoldDB" id="A0A6M0R6P6"/>
<dbReference type="InterPro" id="IPR009711">
    <property type="entry name" value="UPF0473"/>
</dbReference>
<gene>
    <name evidence="1" type="ORF">FDF74_01305</name>
</gene>
<name>A0A6M0R6P6_9CLOT</name>
<accession>A0A6M0R6P6</accession>
<evidence type="ECO:0000313" key="2">
    <source>
        <dbReference type="Proteomes" id="UP000473885"/>
    </source>
</evidence>
<keyword evidence="2" id="KW-1185">Reference proteome</keyword>
<reference evidence="1 2" key="1">
    <citation type="submission" date="2019-04" db="EMBL/GenBank/DDBJ databases">
        <title>Genome sequencing of Clostridium botulinum Groups I-IV and Clostridium butyricum.</title>
        <authorList>
            <person name="Brunt J."/>
            <person name="Van Vliet A.H.M."/>
            <person name="Stringer S.C."/>
            <person name="Carter A.T."/>
            <person name="Peck M.W."/>
        </authorList>
    </citation>
    <scope>NUCLEOTIDE SEQUENCE [LARGE SCALE GENOMIC DNA]</scope>
    <source>
        <strain evidence="1 2">IFR 18/094</strain>
    </source>
</reference>
<organism evidence="1 2">
    <name type="scientific">Clostridium niameyense</name>
    <dbReference type="NCBI Taxonomy" id="1622073"/>
    <lineage>
        <taxon>Bacteria</taxon>
        <taxon>Bacillati</taxon>
        <taxon>Bacillota</taxon>
        <taxon>Clostridia</taxon>
        <taxon>Eubacteriales</taxon>
        <taxon>Clostridiaceae</taxon>
        <taxon>Clostridium</taxon>
    </lineage>
</organism>
<dbReference type="EMBL" id="SXDP01000001">
    <property type="protein sequence ID" value="NEZ45844.1"/>
    <property type="molecule type" value="Genomic_DNA"/>
</dbReference>
<dbReference type="RefSeq" id="WP_050606955.1">
    <property type="nucleotide sequence ID" value="NZ_CABKUB010000006.1"/>
</dbReference>
<dbReference type="OrthoDB" id="1957780at2"/>
<proteinExistence type="predicted"/>